<organism evidence="1 2">
    <name type="scientific">Puccinia sorghi</name>
    <dbReference type="NCBI Taxonomy" id="27349"/>
    <lineage>
        <taxon>Eukaryota</taxon>
        <taxon>Fungi</taxon>
        <taxon>Dikarya</taxon>
        <taxon>Basidiomycota</taxon>
        <taxon>Pucciniomycotina</taxon>
        <taxon>Pucciniomycetes</taxon>
        <taxon>Pucciniales</taxon>
        <taxon>Pucciniaceae</taxon>
        <taxon>Puccinia</taxon>
    </lineage>
</organism>
<gene>
    <name evidence="1" type="ORF">VP01_1167g2</name>
</gene>
<sequence>MVVANKPGVNMTHSPKKHDFEWLPVPRTIKSIFLLSIPLQTYWISVLVHQILSCSRGTMFLPRFVHFHNNNTPLTRTHVGMQGTMTGFLGYSMIPFNVHQIASLLSNTKSTIGTTSNNPPGSSTWAWALPLVQCVFLSMRCHFFENVLKTTPEYP</sequence>
<dbReference type="Proteomes" id="UP000037035">
    <property type="component" value="Unassembled WGS sequence"/>
</dbReference>
<proteinExistence type="predicted"/>
<dbReference type="AlphaFoldDB" id="A0A0L6VRJ2"/>
<keyword evidence="2" id="KW-1185">Reference proteome</keyword>
<comment type="caution">
    <text evidence="1">The sequence shown here is derived from an EMBL/GenBank/DDBJ whole genome shotgun (WGS) entry which is preliminary data.</text>
</comment>
<evidence type="ECO:0000313" key="2">
    <source>
        <dbReference type="Proteomes" id="UP000037035"/>
    </source>
</evidence>
<name>A0A0L6VRJ2_9BASI</name>
<reference evidence="1 2" key="1">
    <citation type="submission" date="2015-08" db="EMBL/GenBank/DDBJ databases">
        <title>Next Generation Sequencing and Analysis of the Genome of Puccinia sorghi L Schw, the Causal Agent of Maize Common Rust.</title>
        <authorList>
            <person name="Rochi L."/>
            <person name="Burguener G."/>
            <person name="Darino M."/>
            <person name="Turjanski A."/>
            <person name="Kreff E."/>
            <person name="Dieguez M.J."/>
            <person name="Sacco F."/>
        </authorList>
    </citation>
    <scope>NUCLEOTIDE SEQUENCE [LARGE SCALE GENOMIC DNA]</scope>
    <source>
        <strain evidence="1 2">RO10H11247</strain>
    </source>
</reference>
<dbReference type="EMBL" id="LAVV01001865">
    <property type="protein sequence ID" value="KNZ63252.1"/>
    <property type="molecule type" value="Genomic_DNA"/>
</dbReference>
<dbReference type="VEuPathDB" id="FungiDB:VP01_1167g2"/>
<accession>A0A0L6VRJ2</accession>
<evidence type="ECO:0000313" key="1">
    <source>
        <dbReference type="EMBL" id="KNZ63252.1"/>
    </source>
</evidence>
<protein>
    <submittedName>
        <fullName evidence="1">Uncharacterized protein</fullName>
    </submittedName>
</protein>